<evidence type="ECO:0000313" key="3">
    <source>
        <dbReference type="Proteomes" id="UP000299102"/>
    </source>
</evidence>
<gene>
    <name evidence="2" type="ORF">EVAR_18807_1</name>
</gene>
<name>A0A4C1UNB0_EUMVA</name>
<reference evidence="2 3" key="1">
    <citation type="journal article" date="2019" name="Commun. Biol.">
        <title>The bagworm genome reveals a unique fibroin gene that provides high tensile strength.</title>
        <authorList>
            <person name="Kono N."/>
            <person name="Nakamura H."/>
            <person name="Ohtoshi R."/>
            <person name="Tomita M."/>
            <person name="Numata K."/>
            <person name="Arakawa K."/>
        </authorList>
    </citation>
    <scope>NUCLEOTIDE SEQUENCE [LARGE SCALE GENOMIC DNA]</scope>
</reference>
<dbReference type="Proteomes" id="UP000299102">
    <property type="component" value="Unassembled WGS sequence"/>
</dbReference>
<accession>A0A4C1UNB0</accession>
<evidence type="ECO:0000313" key="2">
    <source>
        <dbReference type="EMBL" id="GBP27334.1"/>
    </source>
</evidence>
<sequence length="92" mass="9421">MTDVVLGMGGAGAGAAAGAEALAGRKKEMLAMKEGSKIAFHKMIPLPLILGTDTRGAPGRPTPPAKDTGANPNALRTRPAAFSPHSILYERV</sequence>
<feature type="region of interest" description="Disordered" evidence="1">
    <location>
        <begin position="51"/>
        <end position="85"/>
    </location>
</feature>
<proteinExistence type="predicted"/>
<evidence type="ECO:0000256" key="1">
    <source>
        <dbReference type="SAM" id="MobiDB-lite"/>
    </source>
</evidence>
<dbReference type="EMBL" id="BGZK01000192">
    <property type="protein sequence ID" value="GBP27334.1"/>
    <property type="molecule type" value="Genomic_DNA"/>
</dbReference>
<comment type="caution">
    <text evidence="2">The sequence shown here is derived from an EMBL/GenBank/DDBJ whole genome shotgun (WGS) entry which is preliminary data.</text>
</comment>
<dbReference type="AlphaFoldDB" id="A0A4C1UNB0"/>
<keyword evidence="3" id="KW-1185">Reference proteome</keyword>
<protein>
    <submittedName>
        <fullName evidence="2">Uncharacterized protein</fullName>
    </submittedName>
</protein>
<organism evidence="2 3">
    <name type="scientific">Eumeta variegata</name>
    <name type="common">Bagworm moth</name>
    <name type="synonym">Eumeta japonica</name>
    <dbReference type="NCBI Taxonomy" id="151549"/>
    <lineage>
        <taxon>Eukaryota</taxon>
        <taxon>Metazoa</taxon>
        <taxon>Ecdysozoa</taxon>
        <taxon>Arthropoda</taxon>
        <taxon>Hexapoda</taxon>
        <taxon>Insecta</taxon>
        <taxon>Pterygota</taxon>
        <taxon>Neoptera</taxon>
        <taxon>Endopterygota</taxon>
        <taxon>Lepidoptera</taxon>
        <taxon>Glossata</taxon>
        <taxon>Ditrysia</taxon>
        <taxon>Tineoidea</taxon>
        <taxon>Psychidae</taxon>
        <taxon>Oiketicinae</taxon>
        <taxon>Eumeta</taxon>
    </lineage>
</organism>